<reference evidence="3" key="1">
    <citation type="submission" date="2022-11" db="UniProtKB">
        <authorList>
            <consortium name="WormBaseParasite"/>
        </authorList>
    </citation>
    <scope>IDENTIFICATION</scope>
</reference>
<protein>
    <submittedName>
        <fullName evidence="3">Uncharacterized protein</fullName>
    </submittedName>
</protein>
<evidence type="ECO:0000313" key="3">
    <source>
        <dbReference type="WBParaSite" id="ACRNAN_scaffold6473.g9371.t1"/>
    </source>
</evidence>
<name>A0A914EAM6_9BILA</name>
<sequence length="144" mass="16657">MFRAEEKERARWRQAEQAEMASHLSPAAQVAERQFTAIEHNPRLTPQEKNQQTQQLKNSLPKNIVNEIEQMFQNQMRQHQEAREAFHAAAMAKLSPEAREADAKLAESDRNPLIPPQQKVQYIQMFLNSLPKQVKDELDRALSG</sequence>
<accession>A0A914EAM6</accession>
<dbReference type="Proteomes" id="UP000887540">
    <property type="component" value="Unplaced"/>
</dbReference>
<dbReference type="AlphaFoldDB" id="A0A914EAM6"/>
<proteinExistence type="predicted"/>
<feature type="region of interest" description="Disordered" evidence="1">
    <location>
        <begin position="1"/>
        <end position="59"/>
    </location>
</feature>
<evidence type="ECO:0000256" key="1">
    <source>
        <dbReference type="SAM" id="MobiDB-lite"/>
    </source>
</evidence>
<organism evidence="2 3">
    <name type="scientific">Acrobeloides nanus</name>
    <dbReference type="NCBI Taxonomy" id="290746"/>
    <lineage>
        <taxon>Eukaryota</taxon>
        <taxon>Metazoa</taxon>
        <taxon>Ecdysozoa</taxon>
        <taxon>Nematoda</taxon>
        <taxon>Chromadorea</taxon>
        <taxon>Rhabditida</taxon>
        <taxon>Tylenchina</taxon>
        <taxon>Cephalobomorpha</taxon>
        <taxon>Cephaloboidea</taxon>
        <taxon>Cephalobidae</taxon>
        <taxon>Acrobeloides</taxon>
    </lineage>
</organism>
<keyword evidence="2" id="KW-1185">Reference proteome</keyword>
<feature type="compositionally biased region" description="Basic and acidic residues" evidence="1">
    <location>
        <begin position="1"/>
        <end position="16"/>
    </location>
</feature>
<evidence type="ECO:0000313" key="2">
    <source>
        <dbReference type="Proteomes" id="UP000887540"/>
    </source>
</evidence>
<feature type="compositionally biased region" description="Polar residues" evidence="1">
    <location>
        <begin position="47"/>
        <end position="59"/>
    </location>
</feature>
<dbReference type="WBParaSite" id="ACRNAN_scaffold6473.g9371.t1">
    <property type="protein sequence ID" value="ACRNAN_scaffold6473.g9371.t1"/>
    <property type="gene ID" value="ACRNAN_scaffold6473.g9371"/>
</dbReference>